<accession>A0AAU7TG60</accession>
<name>A0AAU7TG60_9ACTN</name>
<reference evidence="1" key="1">
    <citation type="submission" date="2024-06" db="EMBL/GenBank/DDBJ databases">
        <title>Kribbella sp. strain HUAS MG21 genome sequences.</title>
        <authorList>
            <person name="Mo P."/>
        </authorList>
    </citation>
    <scope>NUCLEOTIDE SEQUENCE</scope>
    <source>
        <strain evidence="1">HUAS MG21</strain>
    </source>
</reference>
<dbReference type="AlphaFoldDB" id="A0AAU7TG60"/>
<proteinExistence type="predicted"/>
<evidence type="ECO:0000313" key="1">
    <source>
        <dbReference type="EMBL" id="XBV25679.1"/>
    </source>
</evidence>
<organism evidence="1">
    <name type="scientific">Kribbella sp. HUAS MG21</name>
    <dbReference type="NCBI Taxonomy" id="3160966"/>
    <lineage>
        <taxon>Bacteria</taxon>
        <taxon>Bacillati</taxon>
        <taxon>Actinomycetota</taxon>
        <taxon>Actinomycetes</taxon>
        <taxon>Propionibacteriales</taxon>
        <taxon>Kribbellaceae</taxon>
        <taxon>Kribbella</taxon>
    </lineage>
</organism>
<dbReference type="RefSeq" id="WP_350278487.1">
    <property type="nucleotide sequence ID" value="NZ_CP158165.1"/>
</dbReference>
<sequence>MLQALAGGADPLPHAAAAARRLAEREIPLTVALDVLRTTYQTVGEDPSFEAIRTVCQSWTECTLTYLHASSCEDPGTGLATTPHLRTRLTELYRTAERQGWYLPDTHTLVITEPVTARPCDAQLANLGGAIRTVFRDPEVIARLGAGRVATIVRVDDHFGEHLGTLRSMIGYWPESGDPGTAGTPRTKVWSERLPTLSDWSDSFVNDLAMT</sequence>
<dbReference type="EMBL" id="CP158165">
    <property type="protein sequence ID" value="XBV25679.1"/>
    <property type="molecule type" value="Genomic_DNA"/>
</dbReference>
<gene>
    <name evidence="1" type="ORF">ABN611_04500</name>
</gene>
<protein>
    <submittedName>
        <fullName evidence="1">Uncharacterized protein</fullName>
    </submittedName>
</protein>